<name>A0A5E8CLE4_9ZZZZ</name>
<evidence type="ECO:0000313" key="2">
    <source>
        <dbReference type="EMBL" id="VVU95754.1"/>
    </source>
</evidence>
<sequence length="260" mass="30127">MVNSKKIQYKINYNNETLMEKTLPTQKGGYTPYMVEQQYRATFERSIINNVNTAVRTITAMRLRQYAQVTIPVYNQLRFETVYIPSLNKTVYVSPLFCSSDWYFDIVYKSYIVTSGGVPVTGEIRYIDIELIQKSFNCPMSPLSINSPTILLSSNQSPLSDPDEQAREERRRQKKLRKKLDDLEEDLEDKDSELEEKTKQIDSIKDELTEIKKELEKRKKKKPAAKKKKPAAKKKKSAPKKKKSAPKKKKTTAKKKGSKK</sequence>
<dbReference type="EMBL" id="CABVLZ010000010">
    <property type="protein sequence ID" value="VVU95754.1"/>
    <property type="molecule type" value="Genomic_DNA"/>
</dbReference>
<organism evidence="2">
    <name type="scientific">seawater metagenome</name>
    <dbReference type="NCBI Taxonomy" id="1561972"/>
    <lineage>
        <taxon>unclassified sequences</taxon>
        <taxon>metagenomes</taxon>
        <taxon>ecological metagenomes</taxon>
    </lineage>
</organism>
<feature type="compositionally biased region" description="Basic residues" evidence="1">
    <location>
        <begin position="218"/>
        <end position="260"/>
    </location>
</feature>
<feature type="region of interest" description="Disordered" evidence="1">
    <location>
        <begin position="151"/>
        <end position="174"/>
    </location>
</feature>
<evidence type="ECO:0000256" key="1">
    <source>
        <dbReference type="SAM" id="MobiDB-lite"/>
    </source>
</evidence>
<feature type="region of interest" description="Disordered" evidence="1">
    <location>
        <begin position="213"/>
        <end position="260"/>
    </location>
</feature>
<accession>A0A5E8CLE4</accession>
<dbReference type="AlphaFoldDB" id="A0A5E8CLE4"/>
<reference evidence="2" key="1">
    <citation type="submission" date="2019-09" db="EMBL/GenBank/DDBJ databases">
        <authorList>
            <person name="Needham M D."/>
        </authorList>
    </citation>
    <scope>NUCLEOTIDE SEQUENCE</scope>
</reference>
<protein>
    <submittedName>
        <fullName evidence="2">Uncharacterized protein</fullName>
    </submittedName>
</protein>
<proteinExistence type="predicted"/>
<gene>
    <name evidence="2" type="ORF">CPAV1605_1510</name>
</gene>